<dbReference type="RefSeq" id="WP_277524102.1">
    <property type="nucleotide sequence ID" value="NZ_JAMQOT010000009.1"/>
</dbReference>
<dbReference type="PROSITE" id="PS51257">
    <property type="entry name" value="PROKAR_LIPOPROTEIN"/>
    <property type="match status" value="1"/>
</dbReference>
<dbReference type="InterPro" id="IPR018391">
    <property type="entry name" value="PQQ_b-propeller_rpt"/>
</dbReference>
<accession>A0A9Q4L896</accession>
<dbReference type="Proteomes" id="UP001154061">
    <property type="component" value="Unassembled WGS sequence"/>
</dbReference>
<dbReference type="InterPro" id="IPR015943">
    <property type="entry name" value="WD40/YVTN_repeat-like_dom_sf"/>
</dbReference>
<dbReference type="InterPro" id="IPR011047">
    <property type="entry name" value="Quinoprotein_ADH-like_sf"/>
</dbReference>
<reference evidence="2" key="1">
    <citation type="submission" date="2022-06" db="EMBL/GenBank/DDBJ databases">
        <title>Natrinema sp. a new haloarchaeum isolate from saline soil.</title>
        <authorList>
            <person name="Strakova D."/>
            <person name="Galisteo C."/>
            <person name="Sanchez-Porro C."/>
            <person name="Ventosa A."/>
        </authorList>
    </citation>
    <scope>NUCLEOTIDE SEQUENCE</scope>
    <source>
        <strain evidence="2">S1CR25-10</strain>
    </source>
</reference>
<dbReference type="Pfam" id="PF13360">
    <property type="entry name" value="PQQ_2"/>
    <property type="match status" value="2"/>
</dbReference>
<sequence>MTEVSKRRLLAACSTIAVGSAGCVDFDSRSDSQIDTVSATGDGLEKCSSVTGDWLTFQGDHRNTGHSSTVGPIRSDPTRTTIAADVYTRHTDFVPLVTATGIVTVTRNGLALVDPASGERLWEYTPNGPIRHTPTIGCGAVYVQSLHKKHCIDLASGELYWRQNTGSAGRTGSFVMDSERLFTWPGIRVYDLTTGTRRQRRFVNSGVQGLALDENALYAMIAANDQGRLEAFDPATGKRQWRNDTVGESYRPPVVAHGHAYSASTNGIVTAVDITSGETAWQHDLALDELSSMVGVYEDETVYVPTGTVKKVVALNAETGKPRWQTPVAGGAFYAPIVGDELLYVPTGGTLAAIDRRTGVKQWEIDTVMNAELAASSEGLYAVNGSDLVRFS</sequence>
<dbReference type="PANTHER" id="PTHR34512">
    <property type="entry name" value="CELL SURFACE PROTEIN"/>
    <property type="match status" value="1"/>
</dbReference>
<gene>
    <name evidence="2" type="ORF">NDI89_19590</name>
</gene>
<feature type="domain" description="Pyrrolo-quinoline quinone repeat" evidence="1">
    <location>
        <begin position="105"/>
        <end position="166"/>
    </location>
</feature>
<dbReference type="SMART" id="SM00564">
    <property type="entry name" value="PQQ"/>
    <property type="match status" value="6"/>
</dbReference>
<dbReference type="EMBL" id="JAMQOT010000009">
    <property type="protein sequence ID" value="MDF9747785.1"/>
    <property type="molecule type" value="Genomic_DNA"/>
</dbReference>
<dbReference type="AlphaFoldDB" id="A0A9Q4L896"/>
<evidence type="ECO:0000259" key="1">
    <source>
        <dbReference type="Pfam" id="PF13360"/>
    </source>
</evidence>
<dbReference type="Gene3D" id="2.130.10.10">
    <property type="entry name" value="YVTN repeat-like/Quinoprotein amine dehydrogenase"/>
    <property type="match status" value="2"/>
</dbReference>
<proteinExistence type="predicted"/>
<protein>
    <submittedName>
        <fullName evidence="2">PQQ-like beta-propeller repeat protein</fullName>
    </submittedName>
</protein>
<feature type="domain" description="Pyrrolo-quinoline quinone repeat" evidence="1">
    <location>
        <begin position="266"/>
        <end position="384"/>
    </location>
</feature>
<keyword evidence="3" id="KW-1185">Reference proteome</keyword>
<evidence type="ECO:0000313" key="2">
    <source>
        <dbReference type="EMBL" id="MDF9747785.1"/>
    </source>
</evidence>
<dbReference type="SUPFAM" id="SSF50998">
    <property type="entry name" value="Quinoprotein alcohol dehydrogenase-like"/>
    <property type="match status" value="2"/>
</dbReference>
<evidence type="ECO:0000313" key="3">
    <source>
        <dbReference type="Proteomes" id="UP001154061"/>
    </source>
</evidence>
<name>A0A9Q4L896_9EURY</name>
<dbReference type="InterPro" id="IPR002372">
    <property type="entry name" value="PQQ_rpt_dom"/>
</dbReference>
<organism evidence="2 3">
    <name type="scientific">Natrinema salsiterrestre</name>
    <dbReference type="NCBI Taxonomy" id="2950540"/>
    <lineage>
        <taxon>Archaea</taxon>
        <taxon>Methanobacteriati</taxon>
        <taxon>Methanobacteriota</taxon>
        <taxon>Stenosarchaea group</taxon>
        <taxon>Halobacteria</taxon>
        <taxon>Halobacteriales</taxon>
        <taxon>Natrialbaceae</taxon>
        <taxon>Natrinema</taxon>
    </lineage>
</organism>
<dbReference type="PANTHER" id="PTHR34512:SF30">
    <property type="entry name" value="OUTER MEMBRANE PROTEIN ASSEMBLY FACTOR BAMB"/>
    <property type="match status" value="1"/>
</dbReference>
<comment type="caution">
    <text evidence="2">The sequence shown here is derived from an EMBL/GenBank/DDBJ whole genome shotgun (WGS) entry which is preliminary data.</text>
</comment>